<reference evidence="2" key="1">
    <citation type="submission" date="2020-07" db="EMBL/GenBank/DDBJ databases">
        <authorList>
            <person name="Lin J."/>
        </authorList>
    </citation>
    <scope>NUCLEOTIDE SEQUENCE</scope>
</reference>
<accession>A0A6V7NSM8</accession>
<feature type="region of interest" description="Disordered" evidence="1">
    <location>
        <begin position="1"/>
        <end position="26"/>
    </location>
</feature>
<dbReference type="AlphaFoldDB" id="A0A6V7NSM8"/>
<organism evidence="2">
    <name type="scientific">Ananas comosus var. bracteatus</name>
    <name type="common">red pineapple</name>
    <dbReference type="NCBI Taxonomy" id="296719"/>
    <lineage>
        <taxon>Eukaryota</taxon>
        <taxon>Viridiplantae</taxon>
        <taxon>Streptophyta</taxon>
        <taxon>Embryophyta</taxon>
        <taxon>Tracheophyta</taxon>
        <taxon>Spermatophyta</taxon>
        <taxon>Magnoliopsida</taxon>
        <taxon>Liliopsida</taxon>
        <taxon>Poales</taxon>
        <taxon>Bromeliaceae</taxon>
        <taxon>Bromelioideae</taxon>
        <taxon>Ananas</taxon>
    </lineage>
</organism>
<feature type="compositionally biased region" description="Basic and acidic residues" evidence="1">
    <location>
        <begin position="1"/>
        <end position="16"/>
    </location>
</feature>
<protein>
    <submittedName>
        <fullName evidence="2">Uncharacterized protein</fullName>
    </submittedName>
</protein>
<evidence type="ECO:0000256" key="1">
    <source>
        <dbReference type="SAM" id="MobiDB-lite"/>
    </source>
</evidence>
<sequence>MKDFKAESDLEIKGVPEPKPQSTKAHTSSIKATAAYLFNIIDTVLLFRRRLSAKWKTVGFIISAVVADIEMDRGRSSLPPTAKRQTEDHRLHIISVVVADVPLLPPT</sequence>
<proteinExistence type="predicted"/>
<gene>
    <name evidence="2" type="ORF">CB5_LOCUS4812</name>
</gene>
<evidence type="ECO:0000313" key="2">
    <source>
        <dbReference type="EMBL" id="CAD1821601.1"/>
    </source>
</evidence>
<dbReference type="EMBL" id="LR862141">
    <property type="protein sequence ID" value="CAD1821601.1"/>
    <property type="molecule type" value="Genomic_DNA"/>
</dbReference>
<name>A0A6V7NSM8_ANACO</name>